<organism evidence="4 5">
    <name type="scientific">Pararhodobacter aggregans</name>
    <dbReference type="NCBI Taxonomy" id="404875"/>
    <lineage>
        <taxon>Bacteria</taxon>
        <taxon>Pseudomonadati</taxon>
        <taxon>Pseudomonadota</taxon>
        <taxon>Alphaproteobacteria</taxon>
        <taxon>Rhodobacterales</taxon>
        <taxon>Paracoccaceae</taxon>
        <taxon>Pararhodobacter</taxon>
    </lineage>
</organism>
<feature type="binding site" evidence="2">
    <location>
        <position position="98"/>
    </location>
    <ligand>
        <name>Mn(2+)</name>
        <dbReference type="ChEBI" id="CHEBI:29035"/>
        <label>2</label>
    </ligand>
</feature>
<feature type="binding site" evidence="2">
    <location>
        <position position="131"/>
    </location>
    <ligand>
        <name>Mn(2+)</name>
        <dbReference type="ChEBI" id="CHEBI:29035"/>
        <label>2</label>
    </ligand>
</feature>
<proteinExistence type="predicted"/>
<dbReference type="InterPro" id="IPR036264">
    <property type="entry name" value="Bact_exopeptidase_dim_dom"/>
</dbReference>
<dbReference type="SUPFAM" id="SSF53187">
    <property type="entry name" value="Zn-dependent exopeptidases"/>
    <property type="match status" value="1"/>
</dbReference>
<feature type="binding site" evidence="2">
    <location>
        <position position="355"/>
    </location>
    <ligand>
        <name>Mn(2+)</name>
        <dbReference type="ChEBI" id="CHEBI:29035"/>
        <label>2</label>
    </ligand>
</feature>
<comment type="caution">
    <text evidence="4">The sequence shown here is derived from an EMBL/GenBank/DDBJ whole genome shotgun (WGS) entry which is preliminary data.</text>
</comment>
<dbReference type="FunFam" id="3.30.70.360:FF:000001">
    <property type="entry name" value="N-acetyldiaminopimelate deacetylase"/>
    <property type="match status" value="1"/>
</dbReference>
<sequence>MLSAPDLAAFEALRRDLHAHPELGFAEKRTAAIVAERLQALGWAVTSGLAGTGIVGTLDNGPGPVIGVRADMDALPMTEASGRDWASRTPGVFHGCGHDGHTTILLALAAHLARTRRFAGRIVLIFQPAEEGLGGGRVMVEEGLFDRFPCERVYGFHNMPLLPLGTAAVRGGPSMASQDDFRVRFRGKGGHAAMPHLSRDPVLAVAEATVSLQGLIAREVGPHIAAALSVTQIHAGTTENVIPADSWLSGTIRTLDREARVSLETGLRRVCEGIATARNVTCEIEVHHGFPVLVNDPAAADLLRGAVQKALGAQALRDDFPPLLAAEDFAYMLDACAGAYVLLGQQDGEHREMVHNPGYDFNDRLIPLALRVFDALLTPETAPDMAKERP</sequence>
<dbReference type="InterPro" id="IPR002933">
    <property type="entry name" value="Peptidase_M20"/>
</dbReference>
<keyword evidence="2" id="KW-0479">Metal-binding</keyword>
<dbReference type="Pfam" id="PF01546">
    <property type="entry name" value="Peptidase_M20"/>
    <property type="match status" value="1"/>
</dbReference>
<dbReference type="Gene3D" id="3.30.70.360">
    <property type="match status" value="1"/>
</dbReference>
<accession>A0A2T7UPZ2</accession>
<dbReference type="Proteomes" id="UP000244810">
    <property type="component" value="Unassembled WGS sequence"/>
</dbReference>
<dbReference type="RefSeq" id="WP_107752355.1">
    <property type="nucleotide sequence ID" value="NZ_QBKF01000007.1"/>
</dbReference>
<dbReference type="OrthoDB" id="9777385at2"/>
<keyword evidence="1 4" id="KW-0378">Hydrolase</keyword>
<gene>
    <name evidence="4" type="ORF">DDE23_13935</name>
</gene>
<feature type="binding site" evidence="2">
    <location>
        <position position="96"/>
    </location>
    <ligand>
        <name>Mn(2+)</name>
        <dbReference type="ChEBI" id="CHEBI:29035"/>
        <label>2</label>
    </ligand>
</feature>
<reference evidence="4 5" key="1">
    <citation type="journal article" date="2011" name="Syst. Appl. Microbiol.">
        <title>Defluviimonas denitrificans gen. nov., sp. nov., and Pararhodobacter aggregans gen. nov., sp. nov., non-phototrophic Rhodobacteraceae from the biofilter of a marine aquaculture.</title>
        <authorList>
            <person name="Foesel B.U."/>
            <person name="Drake H.L."/>
            <person name="Schramm A."/>
        </authorList>
    </citation>
    <scope>NUCLEOTIDE SEQUENCE [LARGE SCALE GENOMIC DNA]</scope>
    <source>
        <strain evidence="4 5">D1-19</strain>
    </source>
</reference>
<comment type="cofactor">
    <cofactor evidence="2">
        <name>Mn(2+)</name>
        <dbReference type="ChEBI" id="CHEBI:29035"/>
    </cofactor>
    <text evidence="2">The Mn(2+) ion enhances activity.</text>
</comment>
<feature type="domain" description="Peptidase M20 dimerisation" evidence="3">
    <location>
        <begin position="181"/>
        <end position="272"/>
    </location>
</feature>
<evidence type="ECO:0000313" key="4">
    <source>
        <dbReference type="EMBL" id="PVE46783.1"/>
    </source>
</evidence>
<dbReference type="Pfam" id="PF07687">
    <property type="entry name" value="M20_dimer"/>
    <property type="match status" value="1"/>
</dbReference>
<dbReference type="GO" id="GO:0050118">
    <property type="term" value="F:N-acetyldiaminopimelate deacetylase activity"/>
    <property type="evidence" value="ECO:0007669"/>
    <property type="project" value="UniProtKB-ARBA"/>
</dbReference>
<dbReference type="EMBL" id="QDDR01000007">
    <property type="protein sequence ID" value="PVE46783.1"/>
    <property type="molecule type" value="Genomic_DNA"/>
</dbReference>
<evidence type="ECO:0000313" key="5">
    <source>
        <dbReference type="Proteomes" id="UP000244810"/>
    </source>
</evidence>
<evidence type="ECO:0000259" key="3">
    <source>
        <dbReference type="Pfam" id="PF07687"/>
    </source>
</evidence>
<dbReference type="PANTHER" id="PTHR11014">
    <property type="entry name" value="PEPTIDASE M20 FAMILY MEMBER"/>
    <property type="match status" value="1"/>
</dbReference>
<feature type="binding site" evidence="2">
    <location>
        <position position="157"/>
    </location>
    <ligand>
        <name>Mn(2+)</name>
        <dbReference type="ChEBI" id="CHEBI:29035"/>
        <label>2</label>
    </ligand>
</feature>
<dbReference type="NCBIfam" id="TIGR01891">
    <property type="entry name" value="amidohydrolases"/>
    <property type="match status" value="1"/>
</dbReference>
<dbReference type="Gene3D" id="3.40.630.10">
    <property type="entry name" value="Zn peptidases"/>
    <property type="match status" value="1"/>
</dbReference>
<dbReference type="InterPro" id="IPR011650">
    <property type="entry name" value="Peptidase_M20_dimer"/>
</dbReference>
<dbReference type="PANTHER" id="PTHR11014:SF63">
    <property type="entry name" value="METALLOPEPTIDASE, PUTATIVE (AFU_ORTHOLOGUE AFUA_6G09600)-RELATED"/>
    <property type="match status" value="1"/>
</dbReference>
<protein>
    <submittedName>
        <fullName evidence="4">Amidohydrolase</fullName>
    </submittedName>
</protein>
<dbReference type="AlphaFoldDB" id="A0A2T7UPZ2"/>
<keyword evidence="5" id="KW-1185">Reference proteome</keyword>
<evidence type="ECO:0000256" key="2">
    <source>
        <dbReference type="PIRSR" id="PIRSR005962-1"/>
    </source>
</evidence>
<dbReference type="GO" id="GO:0019877">
    <property type="term" value="P:diaminopimelate biosynthetic process"/>
    <property type="evidence" value="ECO:0007669"/>
    <property type="project" value="UniProtKB-ARBA"/>
</dbReference>
<dbReference type="GO" id="GO:0046872">
    <property type="term" value="F:metal ion binding"/>
    <property type="evidence" value="ECO:0007669"/>
    <property type="project" value="UniProtKB-KW"/>
</dbReference>
<evidence type="ECO:0000256" key="1">
    <source>
        <dbReference type="ARBA" id="ARBA00022801"/>
    </source>
</evidence>
<dbReference type="InterPro" id="IPR017439">
    <property type="entry name" value="Amidohydrolase"/>
</dbReference>
<dbReference type="PIRSF" id="PIRSF005962">
    <property type="entry name" value="Pept_M20D_amidohydro"/>
    <property type="match status" value="1"/>
</dbReference>
<dbReference type="SUPFAM" id="SSF55031">
    <property type="entry name" value="Bacterial exopeptidase dimerisation domain"/>
    <property type="match status" value="1"/>
</dbReference>
<keyword evidence="2" id="KW-0464">Manganese</keyword>
<name>A0A2T7UPZ2_9RHOB</name>